<sequence>MSGLAGADRAAIDDLLARYCFAVDLRRWDELRLVFAPDAEIVYSGPRVSRGIDDIVAFFRTTASAVAATQHLLHTSRVRPTADPDVADGLSHVTAHHVGHGARPAPPEAVYTVTGTYTDRFERTPDGWRIGHRTLTLLTCAGDPKILRPG</sequence>
<organism evidence="2 3">
    <name type="scientific">Pseudonocardia aurantiaca</name>
    <dbReference type="NCBI Taxonomy" id="75290"/>
    <lineage>
        <taxon>Bacteria</taxon>
        <taxon>Bacillati</taxon>
        <taxon>Actinomycetota</taxon>
        <taxon>Actinomycetes</taxon>
        <taxon>Pseudonocardiales</taxon>
        <taxon>Pseudonocardiaceae</taxon>
        <taxon>Pseudonocardia</taxon>
    </lineage>
</organism>
<comment type="caution">
    <text evidence="2">The sequence shown here is derived from an EMBL/GenBank/DDBJ whole genome shotgun (WGS) entry which is preliminary data.</text>
</comment>
<reference evidence="3" key="1">
    <citation type="journal article" date="2019" name="Int. J. Syst. Evol. Microbiol.">
        <title>The Global Catalogue of Microorganisms (GCM) 10K type strain sequencing project: providing services to taxonomists for standard genome sequencing and annotation.</title>
        <authorList>
            <consortium name="The Broad Institute Genomics Platform"/>
            <consortium name="The Broad Institute Genome Sequencing Center for Infectious Disease"/>
            <person name="Wu L."/>
            <person name="Ma J."/>
        </authorList>
    </citation>
    <scope>NUCLEOTIDE SEQUENCE [LARGE SCALE GENOMIC DNA]</scope>
    <source>
        <strain evidence="3">JCM 12165</strain>
    </source>
</reference>
<protein>
    <submittedName>
        <fullName evidence="2">Nuclear transport factor 2 family protein</fullName>
    </submittedName>
</protein>
<dbReference type="InterPro" id="IPR037401">
    <property type="entry name" value="SnoaL-like"/>
</dbReference>
<dbReference type="InterPro" id="IPR032710">
    <property type="entry name" value="NTF2-like_dom_sf"/>
</dbReference>
<feature type="domain" description="SnoaL-like" evidence="1">
    <location>
        <begin position="7"/>
        <end position="134"/>
    </location>
</feature>
<dbReference type="Pfam" id="PF13577">
    <property type="entry name" value="SnoaL_4"/>
    <property type="match status" value="1"/>
</dbReference>
<dbReference type="CDD" id="cd00531">
    <property type="entry name" value="NTF2_like"/>
    <property type="match status" value="1"/>
</dbReference>
<dbReference type="Proteomes" id="UP001597145">
    <property type="component" value="Unassembled WGS sequence"/>
</dbReference>
<dbReference type="SUPFAM" id="SSF54427">
    <property type="entry name" value="NTF2-like"/>
    <property type="match status" value="1"/>
</dbReference>
<proteinExistence type="predicted"/>
<gene>
    <name evidence="2" type="ORF">ACFSCY_18585</name>
</gene>
<evidence type="ECO:0000313" key="3">
    <source>
        <dbReference type="Proteomes" id="UP001597145"/>
    </source>
</evidence>
<dbReference type="RefSeq" id="WP_343978940.1">
    <property type="nucleotide sequence ID" value="NZ_BAAAJG010000010.1"/>
</dbReference>
<dbReference type="Gene3D" id="3.10.450.50">
    <property type="match status" value="1"/>
</dbReference>
<dbReference type="EMBL" id="JBHUCP010000012">
    <property type="protein sequence ID" value="MFD1531448.1"/>
    <property type="molecule type" value="Genomic_DNA"/>
</dbReference>
<evidence type="ECO:0000259" key="1">
    <source>
        <dbReference type="Pfam" id="PF13577"/>
    </source>
</evidence>
<keyword evidence="3" id="KW-1185">Reference proteome</keyword>
<accession>A0ABW4FMK1</accession>
<name>A0ABW4FMK1_9PSEU</name>
<evidence type="ECO:0000313" key="2">
    <source>
        <dbReference type="EMBL" id="MFD1531448.1"/>
    </source>
</evidence>